<keyword evidence="2" id="KW-0472">Membrane</keyword>
<dbReference type="GO" id="GO:0004190">
    <property type="term" value="F:aspartic-type endopeptidase activity"/>
    <property type="evidence" value="ECO:0007669"/>
    <property type="project" value="InterPro"/>
</dbReference>
<comment type="similarity">
    <text evidence="1">Belongs to the peptidase A24 family.</text>
</comment>
<evidence type="ECO:0000313" key="4">
    <source>
        <dbReference type="EMBL" id="KAB7758760.1"/>
    </source>
</evidence>
<keyword evidence="2" id="KW-1133">Transmembrane helix</keyword>
<dbReference type="InterPro" id="IPR050882">
    <property type="entry name" value="Prepilin_peptidase/N-MTase"/>
</dbReference>
<dbReference type="Gene3D" id="1.20.120.1220">
    <property type="match status" value="1"/>
</dbReference>
<dbReference type="GO" id="GO:0005886">
    <property type="term" value="C:plasma membrane"/>
    <property type="evidence" value="ECO:0007669"/>
    <property type="project" value="TreeGrafter"/>
</dbReference>
<accession>A0A5N5VDR6</accession>
<comment type="caution">
    <text evidence="4">The sequence shown here is derived from an EMBL/GenBank/DDBJ whole genome shotgun (WGS) entry which is preliminary data.</text>
</comment>
<protein>
    <submittedName>
        <fullName evidence="4">Peptidase A24</fullName>
    </submittedName>
</protein>
<keyword evidence="2" id="KW-0812">Transmembrane</keyword>
<sequence length="141" mass="14161">MGVAAVLVWLLALSVFDLRERRLPNWLTLPGAAVIPAVAALHGRGPAALAGAGALFAVYLVVHLVAPASLGAGDVKLAPGIGALTGAFGADAWLVAALGTALLSAVWAVALLVRRSDSVVPHGVSMCIGAAAVYLLHTVSR</sequence>
<keyword evidence="5" id="KW-1185">Reference proteome</keyword>
<organism evidence="4 5">
    <name type="scientific">Mycolicibacterium phlei DSM 43239 = CCUG 21000</name>
    <dbReference type="NCBI Taxonomy" id="1226750"/>
    <lineage>
        <taxon>Bacteria</taxon>
        <taxon>Bacillati</taxon>
        <taxon>Actinomycetota</taxon>
        <taxon>Actinomycetes</taxon>
        <taxon>Mycobacteriales</taxon>
        <taxon>Mycobacteriaceae</taxon>
        <taxon>Mycolicibacterium</taxon>
    </lineage>
</organism>
<feature type="transmembrane region" description="Helical" evidence="2">
    <location>
        <begin position="27"/>
        <end position="43"/>
    </location>
</feature>
<feature type="transmembrane region" description="Helical" evidence="2">
    <location>
        <begin position="119"/>
        <end position="137"/>
    </location>
</feature>
<dbReference type="AlphaFoldDB" id="A0A5N5VDR6"/>
<dbReference type="PANTHER" id="PTHR30487:SF0">
    <property type="entry name" value="PREPILIN LEADER PEPTIDASE_N-METHYLTRANSFERASE-RELATED"/>
    <property type="match status" value="1"/>
</dbReference>
<dbReference type="Proteomes" id="UP000325690">
    <property type="component" value="Unassembled WGS sequence"/>
</dbReference>
<evidence type="ECO:0000256" key="1">
    <source>
        <dbReference type="ARBA" id="ARBA00005801"/>
    </source>
</evidence>
<evidence type="ECO:0000259" key="3">
    <source>
        <dbReference type="Pfam" id="PF01478"/>
    </source>
</evidence>
<reference evidence="4 5" key="1">
    <citation type="submission" date="2012-10" db="EMBL/GenBank/DDBJ databases">
        <title>The draft sequence of the Mycobacterium pheli genome.</title>
        <authorList>
            <person name="Pettersson B.M.F."/>
            <person name="Das S."/>
            <person name="Dasgupta S."/>
            <person name="Bhattacharya A."/>
            <person name="Kirsebom L.A."/>
        </authorList>
    </citation>
    <scope>NUCLEOTIDE SEQUENCE [LARGE SCALE GENOMIC DNA]</scope>
    <source>
        <strain evidence="4 5">CCUG 21000</strain>
    </source>
</reference>
<dbReference type="GO" id="GO:0006465">
    <property type="term" value="P:signal peptide processing"/>
    <property type="evidence" value="ECO:0007669"/>
    <property type="project" value="TreeGrafter"/>
</dbReference>
<dbReference type="InterPro" id="IPR000045">
    <property type="entry name" value="Prepilin_IV_endopep_pep"/>
</dbReference>
<proteinExistence type="inferred from homology"/>
<dbReference type="PANTHER" id="PTHR30487">
    <property type="entry name" value="TYPE 4 PREPILIN-LIKE PROTEINS LEADER PEPTIDE-PROCESSING ENZYME"/>
    <property type="match status" value="1"/>
</dbReference>
<dbReference type="EMBL" id="ANBP01000004">
    <property type="protein sequence ID" value="KAB7758760.1"/>
    <property type="molecule type" value="Genomic_DNA"/>
</dbReference>
<feature type="domain" description="Prepilin type IV endopeptidase peptidase" evidence="3">
    <location>
        <begin position="5"/>
        <end position="108"/>
    </location>
</feature>
<gene>
    <name evidence="4" type="ORF">MPHL21000_05035</name>
</gene>
<evidence type="ECO:0000313" key="5">
    <source>
        <dbReference type="Proteomes" id="UP000325690"/>
    </source>
</evidence>
<evidence type="ECO:0000256" key="2">
    <source>
        <dbReference type="SAM" id="Phobius"/>
    </source>
</evidence>
<feature type="transmembrane region" description="Helical" evidence="2">
    <location>
        <begin position="50"/>
        <end position="72"/>
    </location>
</feature>
<dbReference type="Pfam" id="PF01478">
    <property type="entry name" value="Peptidase_A24"/>
    <property type="match status" value="1"/>
</dbReference>
<name>A0A5N5VDR6_MYCPH</name>
<feature type="transmembrane region" description="Helical" evidence="2">
    <location>
        <begin position="92"/>
        <end position="112"/>
    </location>
</feature>